<feature type="transmembrane region" description="Helical" evidence="1">
    <location>
        <begin position="74"/>
        <end position="92"/>
    </location>
</feature>
<feature type="transmembrane region" description="Helical" evidence="1">
    <location>
        <begin position="112"/>
        <end position="138"/>
    </location>
</feature>
<dbReference type="RefSeq" id="WP_156641404.1">
    <property type="nucleotide sequence ID" value="NZ_WOXT01000002.1"/>
</dbReference>
<evidence type="ECO:0000313" key="3">
    <source>
        <dbReference type="EMBL" id="MUV14076.1"/>
    </source>
</evidence>
<feature type="transmembrane region" description="Helical" evidence="1">
    <location>
        <begin position="15"/>
        <end position="34"/>
    </location>
</feature>
<evidence type="ECO:0000313" key="4">
    <source>
        <dbReference type="Proteomes" id="UP000479692"/>
    </source>
</evidence>
<protein>
    <submittedName>
        <fullName evidence="3">DUF418 domain-containing protein</fullName>
    </submittedName>
</protein>
<dbReference type="PANTHER" id="PTHR30590">
    <property type="entry name" value="INNER MEMBRANE PROTEIN"/>
    <property type="match status" value="1"/>
</dbReference>
<feature type="transmembrane region" description="Helical" evidence="1">
    <location>
        <begin position="46"/>
        <end position="67"/>
    </location>
</feature>
<accession>A0A7C9HM54</accession>
<dbReference type="EMBL" id="WOXT01000002">
    <property type="protein sequence ID" value="MUV14076.1"/>
    <property type="molecule type" value="Genomic_DNA"/>
</dbReference>
<dbReference type="InterPro" id="IPR007349">
    <property type="entry name" value="DUF418"/>
</dbReference>
<keyword evidence="1" id="KW-0472">Membrane</keyword>
<gene>
    <name evidence="3" type="ORF">GN331_07615</name>
</gene>
<comment type="caution">
    <text evidence="3">The sequence shown here is derived from an EMBL/GenBank/DDBJ whole genome shotgun (WGS) entry which is preliminary data.</text>
</comment>
<proteinExistence type="predicted"/>
<dbReference type="Pfam" id="PF04235">
    <property type="entry name" value="DUF418"/>
    <property type="match status" value="1"/>
</dbReference>
<feature type="transmembrane region" description="Helical" evidence="1">
    <location>
        <begin position="145"/>
        <end position="166"/>
    </location>
</feature>
<reference evidence="3 4" key="1">
    <citation type="submission" date="2019-12" db="EMBL/GenBank/DDBJ databases">
        <authorList>
            <person name="Xu J."/>
        </authorList>
    </citation>
    <scope>NUCLEOTIDE SEQUENCE [LARGE SCALE GENOMIC DNA]</scope>
    <source>
        <strain evidence="3 4">HX-5-24</strain>
    </source>
</reference>
<organism evidence="3 4">
    <name type="scientific">Noviluteimonas gilva</name>
    <dbReference type="NCBI Taxonomy" id="2682097"/>
    <lineage>
        <taxon>Bacteria</taxon>
        <taxon>Pseudomonadati</taxon>
        <taxon>Pseudomonadota</taxon>
        <taxon>Gammaproteobacteria</taxon>
        <taxon>Lysobacterales</taxon>
        <taxon>Lysobacteraceae</taxon>
        <taxon>Noviluteimonas</taxon>
    </lineage>
</organism>
<evidence type="ECO:0000256" key="1">
    <source>
        <dbReference type="SAM" id="Phobius"/>
    </source>
</evidence>
<feature type="transmembrane region" description="Helical" evidence="1">
    <location>
        <begin position="172"/>
        <end position="193"/>
    </location>
</feature>
<keyword evidence="1" id="KW-0812">Transmembrane</keyword>
<dbReference type="PANTHER" id="PTHR30590:SF2">
    <property type="entry name" value="INNER MEMBRANE PROTEIN"/>
    <property type="match status" value="1"/>
</dbReference>
<sequence length="489" mass="53731">MTDARFTPIATNDRITTLDVIRGVALFGILLMNVEFFNRPISELDVGLPAGVTGIDYWAGWFVLVFIRSKFWTMFSLLFGMGFAVMLGRAQAAGRPFLAPYVRRTLALALFGFLHCVFIWNGDILFDYAMAAAFLLIVFHAKPKVLLWIAVFALLVAAASGGAQIAGYEQKVWIGGLMIGGPLLVLGLLAWAIRKWPANGLRNAGLVLFLLPCMGLLIGGLVTPQTTQAERDRAAMTDAKTPAERAELKKALAERAKAIKEHDEKVATERRLNSSGTYAENVAFRLAEWPKNAVGHIPFSLTFVLGMFLLGAWFIRSGLMTQPAAHLDLYKKMAMFGIPFGIGLSIVGAAIASTHVRGVNDALFTFAQGLMLIASLPACLGYVAAIVLMFHSPRLRAFVAPFAQAGRMALTVYITMSIIGTLFFYGHGLGHYGMGRAWQLVWCVAVFALLLVLANLWLNRFRYGPLEWAWRGITYLRVPSMRSERLATA</sequence>
<feature type="transmembrane region" description="Helical" evidence="1">
    <location>
        <begin position="408"/>
        <end position="425"/>
    </location>
</feature>
<dbReference type="AlphaFoldDB" id="A0A7C9HM54"/>
<feature type="transmembrane region" description="Helical" evidence="1">
    <location>
        <begin position="437"/>
        <end position="458"/>
    </location>
</feature>
<feature type="transmembrane region" description="Helical" evidence="1">
    <location>
        <begin position="205"/>
        <end position="223"/>
    </location>
</feature>
<dbReference type="Proteomes" id="UP000479692">
    <property type="component" value="Unassembled WGS sequence"/>
</dbReference>
<keyword evidence="4" id="KW-1185">Reference proteome</keyword>
<name>A0A7C9HM54_9GAMM</name>
<feature type="domain" description="DUF418" evidence="2">
    <location>
        <begin position="315"/>
        <end position="476"/>
    </location>
</feature>
<feature type="transmembrane region" description="Helical" evidence="1">
    <location>
        <begin position="336"/>
        <end position="356"/>
    </location>
</feature>
<dbReference type="InterPro" id="IPR052529">
    <property type="entry name" value="Bact_Transport_Assoc"/>
</dbReference>
<keyword evidence="1" id="KW-1133">Transmembrane helix</keyword>
<feature type="transmembrane region" description="Helical" evidence="1">
    <location>
        <begin position="293"/>
        <end position="315"/>
    </location>
</feature>
<evidence type="ECO:0000259" key="2">
    <source>
        <dbReference type="Pfam" id="PF04235"/>
    </source>
</evidence>
<feature type="transmembrane region" description="Helical" evidence="1">
    <location>
        <begin position="362"/>
        <end position="388"/>
    </location>
</feature>